<dbReference type="HOGENOM" id="CLU_3270228_0_0_9"/>
<evidence type="ECO:0000313" key="2">
    <source>
        <dbReference type="Proteomes" id="UP000006873"/>
    </source>
</evidence>
<sequence length="41" mass="4339">MGIGAVVRDAAGISALFSQTKLIQSGYTRERRKMKGVADGV</sequence>
<organism evidence="1 2">
    <name type="scientific">Eubacterium callanderi</name>
    <dbReference type="NCBI Taxonomy" id="53442"/>
    <lineage>
        <taxon>Bacteria</taxon>
        <taxon>Bacillati</taxon>
        <taxon>Bacillota</taxon>
        <taxon>Clostridia</taxon>
        <taxon>Eubacteriales</taxon>
        <taxon>Eubacteriaceae</taxon>
        <taxon>Eubacterium</taxon>
    </lineage>
</organism>
<name>E3GGX7_9FIRM</name>
<reference key="1">
    <citation type="submission" date="2010-09" db="EMBL/GenBank/DDBJ databases">
        <authorList>
            <person name="Roh H."/>
            <person name="Ko H.-J."/>
            <person name="Kim D."/>
            <person name="Choi D.G."/>
            <person name="Park S."/>
            <person name="Kim S."/>
            <person name="Kim K.H."/>
            <person name="Chang I.S."/>
            <person name="Choi I.-G."/>
        </authorList>
    </citation>
    <scope>NUCLEOTIDE SEQUENCE</scope>
    <source>
        <strain>KIST612</strain>
    </source>
</reference>
<keyword evidence="2" id="KW-1185">Reference proteome</keyword>
<reference evidence="1 2" key="2">
    <citation type="journal article" date="2011" name="J. Bacteriol.">
        <title>Complete genome sequence of a carbon monoxide-utilizing acetogen, Eubacterium limosum KIST612.</title>
        <authorList>
            <person name="Roh H."/>
            <person name="Ko H.J."/>
            <person name="Kim D."/>
            <person name="Choi D.G."/>
            <person name="Park S."/>
            <person name="Kim S."/>
            <person name="Chang I.S."/>
            <person name="Choi I.G."/>
        </authorList>
    </citation>
    <scope>NUCLEOTIDE SEQUENCE [LARGE SCALE GENOMIC DNA]</scope>
    <source>
        <strain evidence="1 2">KIST612</strain>
    </source>
</reference>
<dbReference type="EMBL" id="CP002273">
    <property type="protein sequence ID" value="ADO38932.1"/>
    <property type="molecule type" value="Genomic_DNA"/>
</dbReference>
<dbReference type="AlphaFoldDB" id="E3GGX7"/>
<evidence type="ECO:0000313" key="1">
    <source>
        <dbReference type="EMBL" id="ADO38932.1"/>
    </source>
</evidence>
<protein>
    <submittedName>
        <fullName evidence="1">Uncharacterized protein</fullName>
    </submittedName>
</protein>
<dbReference type="Proteomes" id="UP000006873">
    <property type="component" value="Chromosome"/>
</dbReference>
<accession>E3GGX7</accession>
<dbReference type="KEGG" id="elm:ELI_3988"/>
<proteinExistence type="predicted"/>
<gene>
    <name evidence="1" type="ordered locus">ELI_3988</name>
</gene>